<dbReference type="Proteomes" id="UP001444661">
    <property type="component" value="Unassembled WGS sequence"/>
</dbReference>
<keyword evidence="2" id="KW-0560">Oxidoreductase</keyword>
<sequence length="247" mass="28051">MENLPTRSIYNLWSRSEVQKYTELESVEADNDLSHDVISDKLERNLKFYKICCYFLTLTCLVQTLFLFARGLARLREAGRMLPSPVPEISWEVRTFTKNESMMHPHTVEDVERAWSLYETTVFVHVPNPLEYGLPPNRDAIPGSRNIYMPTVYHQLHCLKKLHMAFANMTAAAPEDGAVAGMHAEHCFDYLRQGILCAGDATLEGPDPEGTLLGYGFSHMCRQWDGPGGLEAYRREHGVESRAARGI</sequence>
<comment type="similarity">
    <text evidence="3">Belongs to the ustYa family.</text>
</comment>
<evidence type="ECO:0008006" key="7">
    <source>
        <dbReference type="Google" id="ProtNLM"/>
    </source>
</evidence>
<dbReference type="InterPro" id="IPR021765">
    <property type="entry name" value="UstYa-like"/>
</dbReference>
<comment type="pathway">
    <text evidence="1">Mycotoxin biosynthesis.</text>
</comment>
<name>A0ABR1TDU1_9PEZI</name>
<feature type="transmembrane region" description="Helical" evidence="4">
    <location>
        <begin position="48"/>
        <end position="73"/>
    </location>
</feature>
<evidence type="ECO:0000256" key="2">
    <source>
        <dbReference type="ARBA" id="ARBA00023002"/>
    </source>
</evidence>
<evidence type="ECO:0000313" key="6">
    <source>
        <dbReference type="Proteomes" id="UP001444661"/>
    </source>
</evidence>
<dbReference type="Pfam" id="PF11807">
    <property type="entry name" value="UstYa"/>
    <property type="match status" value="1"/>
</dbReference>
<accession>A0ABR1TDU1</accession>
<dbReference type="PANTHER" id="PTHR33365">
    <property type="entry name" value="YALI0B05434P"/>
    <property type="match status" value="1"/>
</dbReference>
<protein>
    <recommendedName>
        <fullName evidence="7">Oxidase ustYa</fullName>
    </recommendedName>
</protein>
<keyword evidence="4" id="KW-1133">Transmembrane helix</keyword>
<organism evidence="5 6">
    <name type="scientific">Apiospora rasikravindrae</name>
    <dbReference type="NCBI Taxonomy" id="990691"/>
    <lineage>
        <taxon>Eukaryota</taxon>
        <taxon>Fungi</taxon>
        <taxon>Dikarya</taxon>
        <taxon>Ascomycota</taxon>
        <taxon>Pezizomycotina</taxon>
        <taxon>Sordariomycetes</taxon>
        <taxon>Xylariomycetidae</taxon>
        <taxon>Amphisphaeriales</taxon>
        <taxon>Apiosporaceae</taxon>
        <taxon>Apiospora</taxon>
    </lineage>
</organism>
<keyword evidence="4" id="KW-0472">Membrane</keyword>
<evidence type="ECO:0000256" key="3">
    <source>
        <dbReference type="ARBA" id="ARBA00035112"/>
    </source>
</evidence>
<comment type="caution">
    <text evidence="5">The sequence shown here is derived from an EMBL/GenBank/DDBJ whole genome shotgun (WGS) entry which is preliminary data.</text>
</comment>
<keyword evidence="6" id="KW-1185">Reference proteome</keyword>
<evidence type="ECO:0000256" key="1">
    <source>
        <dbReference type="ARBA" id="ARBA00004685"/>
    </source>
</evidence>
<dbReference type="EMBL" id="JAQQWK010000003">
    <property type="protein sequence ID" value="KAK8044801.1"/>
    <property type="molecule type" value="Genomic_DNA"/>
</dbReference>
<reference evidence="5 6" key="1">
    <citation type="submission" date="2023-01" db="EMBL/GenBank/DDBJ databases">
        <title>Analysis of 21 Apiospora genomes using comparative genomics revels a genus with tremendous synthesis potential of carbohydrate active enzymes and secondary metabolites.</title>
        <authorList>
            <person name="Sorensen T."/>
        </authorList>
    </citation>
    <scope>NUCLEOTIDE SEQUENCE [LARGE SCALE GENOMIC DNA]</scope>
    <source>
        <strain evidence="5 6">CBS 33761</strain>
    </source>
</reference>
<keyword evidence="4" id="KW-0812">Transmembrane</keyword>
<proteinExistence type="inferred from homology"/>
<gene>
    <name evidence="5" type="ORF">PG993_004825</name>
</gene>
<evidence type="ECO:0000256" key="4">
    <source>
        <dbReference type="SAM" id="Phobius"/>
    </source>
</evidence>
<dbReference type="PANTHER" id="PTHR33365:SF11">
    <property type="entry name" value="TAT PATHWAY SIGNAL SEQUENCE"/>
    <property type="match status" value="1"/>
</dbReference>
<evidence type="ECO:0000313" key="5">
    <source>
        <dbReference type="EMBL" id="KAK8044801.1"/>
    </source>
</evidence>